<protein>
    <recommendedName>
        <fullName evidence="6">FAD/NAD(P)-binding domain-containing protein</fullName>
    </recommendedName>
</protein>
<feature type="compositionally biased region" description="Low complexity" evidence="5">
    <location>
        <begin position="212"/>
        <end position="229"/>
    </location>
</feature>
<dbReference type="OrthoDB" id="202203at2759"/>
<evidence type="ECO:0000313" key="8">
    <source>
        <dbReference type="Proteomes" id="UP000006906"/>
    </source>
</evidence>
<dbReference type="FunCoup" id="A0A2K3D749">
    <property type="interactions" value="622"/>
</dbReference>
<dbReference type="SUPFAM" id="SSF51905">
    <property type="entry name" value="FAD/NAD(P)-binding domain"/>
    <property type="match status" value="2"/>
</dbReference>
<dbReference type="InterPro" id="IPR023753">
    <property type="entry name" value="FAD/NAD-binding_dom"/>
</dbReference>
<dbReference type="FunFam" id="3.50.50.100:FF:000029">
    <property type="entry name" value="Type-II NADH dehydrogenase"/>
    <property type="match status" value="1"/>
</dbReference>
<proteinExistence type="inferred from homology"/>
<dbReference type="GO" id="GO:0050660">
    <property type="term" value="F:flavin adenine dinucleotide binding"/>
    <property type="evidence" value="ECO:0000318"/>
    <property type="project" value="GO_Central"/>
</dbReference>
<keyword evidence="3" id="KW-0274">FAD</keyword>
<dbReference type="PANTHER" id="PTHR43735">
    <property type="entry name" value="APOPTOSIS-INDUCING FACTOR 1"/>
    <property type="match status" value="1"/>
</dbReference>
<keyword evidence="8" id="KW-1185">Reference proteome</keyword>
<feature type="compositionally biased region" description="Low complexity" evidence="5">
    <location>
        <begin position="248"/>
        <end position="264"/>
    </location>
</feature>
<organism evidence="7 8">
    <name type="scientific">Chlamydomonas reinhardtii</name>
    <name type="common">Chlamydomonas smithii</name>
    <dbReference type="NCBI Taxonomy" id="3055"/>
    <lineage>
        <taxon>Eukaryota</taxon>
        <taxon>Viridiplantae</taxon>
        <taxon>Chlorophyta</taxon>
        <taxon>core chlorophytes</taxon>
        <taxon>Chlorophyceae</taxon>
        <taxon>CS clade</taxon>
        <taxon>Chlamydomonadales</taxon>
        <taxon>Chlamydomonadaceae</taxon>
        <taxon>Chlamydomonas</taxon>
    </lineage>
</organism>
<dbReference type="GO" id="GO:0004174">
    <property type="term" value="F:electron-transferring-flavoprotein dehydrogenase activity"/>
    <property type="evidence" value="ECO:0000318"/>
    <property type="project" value="GO_Central"/>
</dbReference>
<dbReference type="KEGG" id="cre:CHLRE_12g555803v5"/>
<feature type="region of interest" description="Disordered" evidence="5">
    <location>
        <begin position="248"/>
        <end position="275"/>
    </location>
</feature>
<dbReference type="PRINTS" id="PR00368">
    <property type="entry name" value="FADPNR"/>
</dbReference>
<evidence type="ECO:0000256" key="4">
    <source>
        <dbReference type="ARBA" id="ARBA00023002"/>
    </source>
</evidence>
<dbReference type="PRINTS" id="PR00469">
    <property type="entry name" value="PNDRDTASEII"/>
</dbReference>
<dbReference type="EMBL" id="CM008973">
    <property type="protein sequence ID" value="PNW76354.1"/>
    <property type="molecule type" value="Genomic_DNA"/>
</dbReference>
<dbReference type="GeneID" id="5728578"/>
<dbReference type="AlphaFoldDB" id="A0A2K3D749"/>
<comment type="similarity">
    <text evidence="1">Belongs to the FAD-dependent oxidoreductase family.</text>
</comment>
<dbReference type="Pfam" id="PF07992">
    <property type="entry name" value="Pyr_redox_2"/>
    <property type="match status" value="2"/>
</dbReference>
<keyword evidence="4" id="KW-0560">Oxidoreductase</keyword>
<evidence type="ECO:0000313" key="7">
    <source>
        <dbReference type="EMBL" id="PNW76354.1"/>
    </source>
</evidence>
<dbReference type="OMA" id="QTEPWIN"/>
<name>A0A2K3D749_CHLRE</name>
<evidence type="ECO:0000256" key="2">
    <source>
        <dbReference type="ARBA" id="ARBA00022630"/>
    </source>
</evidence>
<reference evidence="7 8" key="1">
    <citation type="journal article" date="2007" name="Science">
        <title>The Chlamydomonas genome reveals the evolution of key animal and plant functions.</title>
        <authorList>
            <person name="Merchant S.S."/>
            <person name="Prochnik S.E."/>
            <person name="Vallon O."/>
            <person name="Harris E.H."/>
            <person name="Karpowicz S.J."/>
            <person name="Witman G.B."/>
            <person name="Terry A."/>
            <person name="Salamov A."/>
            <person name="Fritz-Laylin L.K."/>
            <person name="Marechal-Drouard L."/>
            <person name="Marshall W.F."/>
            <person name="Qu L.H."/>
            <person name="Nelson D.R."/>
            <person name="Sanderfoot A.A."/>
            <person name="Spalding M.H."/>
            <person name="Kapitonov V.V."/>
            <person name="Ren Q."/>
            <person name="Ferris P."/>
            <person name="Lindquist E."/>
            <person name="Shapiro H."/>
            <person name="Lucas S.M."/>
            <person name="Grimwood J."/>
            <person name="Schmutz J."/>
            <person name="Cardol P."/>
            <person name="Cerutti H."/>
            <person name="Chanfreau G."/>
            <person name="Chen C.L."/>
            <person name="Cognat V."/>
            <person name="Croft M.T."/>
            <person name="Dent R."/>
            <person name="Dutcher S."/>
            <person name="Fernandez E."/>
            <person name="Fukuzawa H."/>
            <person name="Gonzalez-Ballester D."/>
            <person name="Gonzalez-Halphen D."/>
            <person name="Hallmann A."/>
            <person name="Hanikenne M."/>
            <person name="Hippler M."/>
            <person name="Inwood W."/>
            <person name="Jabbari K."/>
            <person name="Kalanon M."/>
            <person name="Kuras R."/>
            <person name="Lefebvre P.A."/>
            <person name="Lemaire S.D."/>
            <person name="Lobanov A.V."/>
            <person name="Lohr M."/>
            <person name="Manuell A."/>
            <person name="Meier I."/>
            <person name="Mets L."/>
            <person name="Mittag M."/>
            <person name="Mittelmeier T."/>
            <person name="Moroney J.V."/>
            <person name="Moseley J."/>
            <person name="Napoli C."/>
            <person name="Nedelcu A.M."/>
            <person name="Niyogi K."/>
            <person name="Novoselov S.V."/>
            <person name="Paulsen I.T."/>
            <person name="Pazour G."/>
            <person name="Purton S."/>
            <person name="Ral J.P."/>
            <person name="Riano-Pachon D.M."/>
            <person name="Riekhof W."/>
            <person name="Rymarquis L."/>
            <person name="Schroda M."/>
            <person name="Stern D."/>
            <person name="Umen J."/>
            <person name="Willows R."/>
            <person name="Wilson N."/>
            <person name="Zimmer S.L."/>
            <person name="Allmer J."/>
            <person name="Balk J."/>
            <person name="Bisova K."/>
            <person name="Chen C.J."/>
            <person name="Elias M."/>
            <person name="Gendler K."/>
            <person name="Hauser C."/>
            <person name="Lamb M.R."/>
            <person name="Ledford H."/>
            <person name="Long J.C."/>
            <person name="Minagawa J."/>
            <person name="Page M.D."/>
            <person name="Pan J."/>
            <person name="Pootakham W."/>
            <person name="Roje S."/>
            <person name="Rose A."/>
            <person name="Stahlberg E."/>
            <person name="Terauchi A.M."/>
            <person name="Yang P."/>
            <person name="Ball S."/>
            <person name="Bowler C."/>
            <person name="Dieckmann C.L."/>
            <person name="Gladyshev V.N."/>
            <person name="Green P."/>
            <person name="Jorgensen R."/>
            <person name="Mayfield S."/>
            <person name="Mueller-Roeber B."/>
            <person name="Rajamani S."/>
            <person name="Sayre R.T."/>
            <person name="Brokstein P."/>
            <person name="Dubchak I."/>
            <person name="Goodstein D."/>
            <person name="Hornick L."/>
            <person name="Huang Y.W."/>
            <person name="Jhaveri J."/>
            <person name="Luo Y."/>
            <person name="Martinez D."/>
            <person name="Ngau W.C."/>
            <person name="Otillar B."/>
            <person name="Poliakov A."/>
            <person name="Porter A."/>
            <person name="Szajkowski L."/>
            <person name="Werner G."/>
            <person name="Zhou K."/>
            <person name="Grigoriev I.V."/>
            <person name="Rokhsar D.S."/>
            <person name="Grossman A.R."/>
        </authorList>
    </citation>
    <scope>NUCLEOTIDE SEQUENCE [LARGE SCALE GENOMIC DNA]</scope>
    <source>
        <strain evidence="8">CC-503</strain>
    </source>
</reference>
<feature type="domain" description="FAD/NAD(P)-binding" evidence="6">
    <location>
        <begin position="7"/>
        <end position="202"/>
    </location>
</feature>
<feature type="domain" description="FAD/NAD(P)-binding" evidence="6">
    <location>
        <begin position="292"/>
        <end position="358"/>
    </location>
</feature>
<dbReference type="GO" id="GO:0005737">
    <property type="term" value="C:cytoplasm"/>
    <property type="evidence" value="ECO:0000318"/>
    <property type="project" value="GO_Central"/>
</dbReference>
<dbReference type="Gene3D" id="3.50.50.60">
    <property type="entry name" value="FAD/NAD(P)-binding domain"/>
    <property type="match status" value="1"/>
</dbReference>
<evidence type="ECO:0000256" key="3">
    <source>
        <dbReference type="ARBA" id="ARBA00022827"/>
    </source>
</evidence>
<dbReference type="InterPro" id="IPR036188">
    <property type="entry name" value="FAD/NAD-bd_sf"/>
</dbReference>
<accession>A0A2K3D749</accession>
<dbReference type="RefSeq" id="XP_042919273.1">
    <property type="nucleotide sequence ID" value="XM_043069085.1"/>
</dbReference>
<dbReference type="Gene3D" id="3.50.50.100">
    <property type="match status" value="2"/>
</dbReference>
<dbReference type="InParanoid" id="A0A2K3D749"/>
<evidence type="ECO:0000256" key="5">
    <source>
        <dbReference type="SAM" id="MobiDB-lite"/>
    </source>
</evidence>
<gene>
    <name evidence="7" type="ORF">CHLRE_12g555803v5</name>
</gene>
<dbReference type="Gramene" id="PNW76354">
    <property type="protein sequence ID" value="PNW76354"/>
    <property type="gene ID" value="CHLRE_12g555803v5"/>
</dbReference>
<evidence type="ECO:0000256" key="1">
    <source>
        <dbReference type="ARBA" id="ARBA00006442"/>
    </source>
</evidence>
<dbReference type="PANTHER" id="PTHR43735:SF3">
    <property type="entry name" value="FERROPTOSIS SUPPRESSOR PROTEIN 1"/>
    <property type="match status" value="1"/>
</dbReference>
<evidence type="ECO:0000259" key="6">
    <source>
        <dbReference type="Pfam" id="PF07992"/>
    </source>
</evidence>
<dbReference type="Proteomes" id="UP000006906">
    <property type="component" value="Chromosome 12"/>
</dbReference>
<feature type="region of interest" description="Disordered" evidence="5">
    <location>
        <begin position="199"/>
        <end position="229"/>
    </location>
</feature>
<sequence length="504" mass="50563">MPADKPRLLILGGGPAGVILAQRCCSSFVVTLVDPKEYFEITWATPRGLMDPRVAAAAAINYWDIPDLGRVIQARVTQLTSQSALLSSGDTISFDFAAVCSGSSTSELFKSAAATSRGQRLAEMKELQGEIRSAKSVLVVGGGPSGVEMAAEIVDAFAGKAVTLVHGGKRLLAELPPRAGAAAQRWLEAHHVKVMLGRRVESKPPPDDPSLGATSATGTTATGTHSGSAHTAVGGAVAAAVPDERSWSGAGSYAHSHAAAASHPDGGHHTHHAHNPLLDSAGAAAAGLPSVVRLSDGSSLAADVVLWCTGSRPAAAFMAGGELAGCLDERGAVKVLPSLQVEGHPHMFALGDVNNVPETKLGFLAAKQAELAAASLQALARAKAAGGPAPKLQRWKPNGGTLAVMMVTLGRDDGVMRAGGLVFSGCVPALIKSRGLFVQKYRKLLKVNAPGPAPGAAGAAGASGLGRGAVGVAAVAGAPVGAVQAAAEVAQAVAAGCDGGSGSR</sequence>
<keyword evidence="2" id="KW-0285">Flavoprotein</keyword>
<dbReference type="STRING" id="3055.A0A2K3D749"/>